<name>A0A316YYY3_9BASI</name>
<feature type="region of interest" description="Disordered" evidence="1">
    <location>
        <begin position="1"/>
        <end position="146"/>
    </location>
</feature>
<feature type="compositionally biased region" description="Low complexity" evidence="1">
    <location>
        <begin position="82"/>
        <end position="108"/>
    </location>
</feature>
<feature type="compositionally biased region" description="Basic and acidic residues" evidence="1">
    <location>
        <begin position="302"/>
        <end position="321"/>
    </location>
</feature>
<dbReference type="Proteomes" id="UP000245768">
    <property type="component" value="Unassembled WGS sequence"/>
</dbReference>
<feature type="compositionally biased region" description="Low complexity" evidence="1">
    <location>
        <begin position="34"/>
        <end position="52"/>
    </location>
</feature>
<proteinExistence type="predicted"/>
<feature type="region of interest" description="Disordered" evidence="1">
    <location>
        <begin position="453"/>
        <end position="480"/>
    </location>
</feature>
<feature type="region of interest" description="Disordered" evidence="1">
    <location>
        <begin position="298"/>
        <end position="396"/>
    </location>
</feature>
<feature type="compositionally biased region" description="Polar residues" evidence="1">
    <location>
        <begin position="378"/>
        <end position="395"/>
    </location>
</feature>
<feature type="compositionally biased region" description="Pro residues" evidence="1">
    <location>
        <begin position="53"/>
        <end position="62"/>
    </location>
</feature>
<gene>
    <name evidence="2" type="ORF">FA10DRAFT_263762</name>
</gene>
<dbReference type="OrthoDB" id="266663at2759"/>
<evidence type="ECO:0000313" key="3">
    <source>
        <dbReference type="Proteomes" id="UP000245768"/>
    </source>
</evidence>
<evidence type="ECO:0000313" key="2">
    <source>
        <dbReference type="EMBL" id="PWN93055.1"/>
    </source>
</evidence>
<protein>
    <submittedName>
        <fullName evidence="2">Uncharacterized protein</fullName>
    </submittedName>
</protein>
<organism evidence="2 3">
    <name type="scientific">Acaromyces ingoldii</name>
    <dbReference type="NCBI Taxonomy" id="215250"/>
    <lineage>
        <taxon>Eukaryota</taxon>
        <taxon>Fungi</taxon>
        <taxon>Dikarya</taxon>
        <taxon>Basidiomycota</taxon>
        <taxon>Ustilaginomycotina</taxon>
        <taxon>Exobasidiomycetes</taxon>
        <taxon>Exobasidiales</taxon>
        <taxon>Cryptobasidiaceae</taxon>
        <taxon>Acaromyces</taxon>
    </lineage>
</organism>
<feature type="compositionally biased region" description="Pro residues" evidence="1">
    <location>
        <begin position="125"/>
        <end position="140"/>
    </location>
</feature>
<reference evidence="2" key="1">
    <citation type="journal article" date="2018" name="Mol. Biol. Evol.">
        <title>Broad Genomic Sampling Reveals a Smut Pathogenic Ancestry of the Fungal Clade Ustilaginomycotina.</title>
        <authorList>
            <person name="Kijpornyongpan T."/>
            <person name="Mondo S.J."/>
            <person name="Barry K."/>
            <person name="Sandor L."/>
            <person name="Lee J."/>
            <person name="Lipzen A."/>
            <person name="Pangilinan J."/>
            <person name="LaButti K."/>
            <person name="Hainaut M."/>
            <person name="Henrissat B."/>
            <person name="Grigoriev I.V."/>
            <person name="Spatafora J.W."/>
            <person name="Aime M.C."/>
        </authorList>
    </citation>
    <scope>NUCLEOTIDE SEQUENCE [LARGE SCALE GENOMIC DNA]</scope>
    <source>
        <strain evidence="2">MCA 4198</strain>
    </source>
</reference>
<dbReference type="EMBL" id="KZ819634">
    <property type="protein sequence ID" value="PWN93055.1"/>
    <property type="molecule type" value="Genomic_DNA"/>
</dbReference>
<feature type="compositionally biased region" description="Low complexity" evidence="1">
    <location>
        <begin position="364"/>
        <end position="377"/>
    </location>
</feature>
<dbReference type="RefSeq" id="XP_025380253.1">
    <property type="nucleotide sequence ID" value="XM_025520360.1"/>
</dbReference>
<evidence type="ECO:0000256" key="1">
    <source>
        <dbReference type="SAM" id="MobiDB-lite"/>
    </source>
</evidence>
<dbReference type="AlphaFoldDB" id="A0A316YYY3"/>
<accession>A0A316YYY3</accession>
<dbReference type="InParanoid" id="A0A316YYY3"/>
<keyword evidence="3" id="KW-1185">Reference proteome</keyword>
<sequence>MSQSLVSAPAMLANGSEPHHSSPRAKSSPLVRTSSSSSAASPKGAASSSSSSSPPPPPPPPSSSASRAAKLVASPSLSQPTVSSQQVHAHRQQQQQQQAQSQAQSQAQPNGLTAIKATSNGVPSFPSPPSSSSSPPPSSSGPPVSVKLLTQPSVQWPYWLSEPVSALAKDIEQDMLEIESPPPFPLAIVFQHHERPGQAPAQTTLAQRDGLTLRISDFCHEAGYREWSRLMEVAPLASQHHMSRYNQLKFGCNGSPFTYVPMTLQSPSQSKAAMDRQLDNERRALDWLVEKRKRARQVAARARQEQQELARAKSRQSRDHGPMSPESESTTIGGLKRRSSNAVASLLSDSDGDSHMRGTSPFSTATAATMTTTTTATPVTSLPSGSSSLHDNNTVKIKGPVNDVETVAAEWEKPVGNELAYQQQPANASAVSTSGAVAAQIEPTTLQQVQEEQRPATISAMAPQQQQALAVKTSDTHPIQ</sequence>
<dbReference type="GeneID" id="37042276"/>